<keyword evidence="2" id="KW-0732">Signal</keyword>
<dbReference type="Proteomes" id="UP001150266">
    <property type="component" value="Unassembled WGS sequence"/>
</dbReference>
<evidence type="ECO:0000313" key="4">
    <source>
        <dbReference type="Proteomes" id="UP001150266"/>
    </source>
</evidence>
<reference evidence="3" key="1">
    <citation type="submission" date="2022-08" db="EMBL/GenBank/DDBJ databases">
        <title>A Global Phylogenomic Analysis of the Shiitake Genus Lentinula.</title>
        <authorList>
            <consortium name="DOE Joint Genome Institute"/>
            <person name="Sierra-Patev S."/>
            <person name="Min B."/>
            <person name="Naranjo-Ortiz M."/>
            <person name="Looney B."/>
            <person name="Konkel Z."/>
            <person name="Slot J.C."/>
            <person name="Sakamoto Y."/>
            <person name="Steenwyk J.L."/>
            <person name="Rokas A."/>
            <person name="Carro J."/>
            <person name="Camarero S."/>
            <person name="Ferreira P."/>
            <person name="Molpeceres G."/>
            <person name="Ruiz-Duenas F.J."/>
            <person name="Serrano A."/>
            <person name="Henrissat B."/>
            <person name="Drula E."/>
            <person name="Hughes K.W."/>
            <person name="Mata J.L."/>
            <person name="Ishikawa N.K."/>
            <person name="Vargas-Isla R."/>
            <person name="Ushijima S."/>
            <person name="Smith C.A."/>
            <person name="Ahrendt S."/>
            <person name="Andreopoulos W."/>
            <person name="He G."/>
            <person name="Labutti K."/>
            <person name="Lipzen A."/>
            <person name="Ng V."/>
            <person name="Riley R."/>
            <person name="Sandor L."/>
            <person name="Barry K."/>
            <person name="Martinez A.T."/>
            <person name="Xiao Y."/>
            <person name="Gibbons J.G."/>
            <person name="Terashima K."/>
            <person name="Grigoriev I.V."/>
            <person name="Hibbett D.S."/>
        </authorList>
    </citation>
    <scope>NUCLEOTIDE SEQUENCE</scope>
    <source>
        <strain evidence="3">JLM2183</strain>
    </source>
</reference>
<sequence length="289" mass="31670">MPLKLSSCIKLVLAYAVIVSTISTTRPGGLVPVGASPVTLRLFGDTTQNLRNDDNINVSSGAVHKLAERSTRLILLGYTYLPRDVGYVNNGVLTSGAVSNGPLGNVVYLSPQLCKFVRPPPQNYQECTVAGDVDLLHKKSNPILYVDDRVLNDRTALQGYIYTAPLPKKSKKTSATTILVAKEGEDNFMIGIPQAKFNQIGMRVWCAPQGCTKNNVTARWNKDLQIIDWPQDLRMPFVKPSENSGTNTPSSSASEGEEGSSMAKENEKQSICDRLPDWVKELFTLLPLM</sequence>
<gene>
    <name evidence="3" type="ORF">J3R30DRAFT_3698977</name>
</gene>
<accession>A0A9W9AKF7</accession>
<dbReference type="AlphaFoldDB" id="A0A9W9AKF7"/>
<dbReference type="EMBL" id="JAOTPV010000004">
    <property type="protein sequence ID" value="KAJ4483940.1"/>
    <property type="molecule type" value="Genomic_DNA"/>
</dbReference>
<evidence type="ECO:0000256" key="1">
    <source>
        <dbReference type="SAM" id="MobiDB-lite"/>
    </source>
</evidence>
<name>A0A9W9AKF7_9AGAR</name>
<protein>
    <submittedName>
        <fullName evidence="3">Uncharacterized protein</fullName>
    </submittedName>
</protein>
<organism evidence="3 4">
    <name type="scientific">Lentinula aciculospora</name>
    <dbReference type="NCBI Taxonomy" id="153920"/>
    <lineage>
        <taxon>Eukaryota</taxon>
        <taxon>Fungi</taxon>
        <taxon>Dikarya</taxon>
        <taxon>Basidiomycota</taxon>
        <taxon>Agaricomycotina</taxon>
        <taxon>Agaricomycetes</taxon>
        <taxon>Agaricomycetidae</taxon>
        <taxon>Agaricales</taxon>
        <taxon>Marasmiineae</taxon>
        <taxon>Omphalotaceae</taxon>
        <taxon>Lentinula</taxon>
    </lineage>
</organism>
<feature type="signal peptide" evidence="2">
    <location>
        <begin position="1"/>
        <end position="24"/>
    </location>
</feature>
<feature type="chain" id="PRO_5040960590" evidence="2">
    <location>
        <begin position="25"/>
        <end position="289"/>
    </location>
</feature>
<dbReference type="OrthoDB" id="3089467at2759"/>
<proteinExistence type="predicted"/>
<feature type="region of interest" description="Disordered" evidence="1">
    <location>
        <begin position="237"/>
        <end position="269"/>
    </location>
</feature>
<keyword evidence="4" id="KW-1185">Reference proteome</keyword>
<evidence type="ECO:0000313" key="3">
    <source>
        <dbReference type="EMBL" id="KAJ4483940.1"/>
    </source>
</evidence>
<evidence type="ECO:0000256" key="2">
    <source>
        <dbReference type="SAM" id="SignalP"/>
    </source>
</evidence>
<comment type="caution">
    <text evidence="3">The sequence shown here is derived from an EMBL/GenBank/DDBJ whole genome shotgun (WGS) entry which is preliminary data.</text>
</comment>